<dbReference type="AlphaFoldDB" id="A0A9N7P185"/>
<organism evidence="2 3">
    <name type="scientific">Striga hermonthica</name>
    <name type="common">Purple witchweed</name>
    <name type="synonym">Buchnera hermonthica</name>
    <dbReference type="NCBI Taxonomy" id="68872"/>
    <lineage>
        <taxon>Eukaryota</taxon>
        <taxon>Viridiplantae</taxon>
        <taxon>Streptophyta</taxon>
        <taxon>Embryophyta</taxon>
        <taxon>Tracheophyta</taxon>
        <taxon>Spermatophyta</taxon>
        <taxon>Magnoliopsida</taxon>
        <taxon>eudicotyledons</taxon>
        <taxon>Gunneridae</taxon>
        <taxon>Pentapetalae</taxon>
        <taxon>asterids</taxon>
        <taxon>lamiids</taxon>
        <taxon>Lamiales</taxon>
        <taxon>Orobanchaceae</taxon>
        <taxon>Buchnereae</taxon>
        <taxon>Striga</taxon>
    </lineage>
</organism>
<feature type="non-terminal residue" evidence="2">
    <location>
        <position position="358"/>
    </location>
</feature>
<proteinExistence type="predicted"/>
<dbReference type="InterPro" id="IPR054722">
    <property type="entry name" value="PolX-like_BBD"/>
</dbReference>
<dbReference type="EMBL" id="CACSLK010035018">
    <property type="protein sequence ID" value="CAA0843226.1"/>
    <property type="molecule type" value="Genomic_DNA"/>
</dbReference>
<evidence type="ECO:0000313" key="3">
    <source>
        <dbReference type="Proteomes" id="UP001153555"/>
    </source>
</evidence>
<reference evidence="2" key="1">
    <citation type="submission" date="2019-12" db="EMBL/GenBank/DDBJ databases">
        <authorList>
            <person name="Scholes J."/>
        </authorList>
    </citation>
    <scope>NUCLEOTIDE SEQUENCE</scope>
</reference>
<accession>A0A9N7P185</accession>
<dbReference type="Proteomes" id="UP001153555">
    <property type="component" value="Unassembled WGS sequence"/>
</dbReference>
<comment type="caution">
    <text evidence="2">The sequence shown here is derived from an EMBL/GenBank/DDBJ whole genome shotgun (WGS) entry which is preliminary data.</text>
</comment>
<keyword evidence="3" id="KW-1185">Reference proteome</keyword>
<name>A0A9N7P185_STRHE</name>
<feature type="domain" description="Retrovirus-related Pol polyprotein from transposon TNT 1-94-like beta-barrel" evidence="1">
    <location>
        <begin position="260"/>
        <end position="340"/>
    </location>
</feature>
<protein>
    <recommendedName>
        <fullName evidence="1">Retrovirus-related Pol polyprotein from transposon TNT 1-94-like beta-barrel domain-containing protein</fullName>
    </recommendedName>
</protein>
<evidence type="ECO:0000313" key="2">
    <source>
        <dbReference type="EMBL" id="CAA0843226.1"/>
    </source>
</evidence>
<dbReference type="Pfam" id="PF22936">
    <property type="entry name" value="Pol_BBD"/>
    <property type="match status" value="1"/>
</dbReference>
<evidence type="ECO:0000259" key="1">
    <source>
        <dbReference type="Pfam" id="PF22936"/>
    </source>
</evidence>
<sequence length="358" mass="40775">ELMDVEGIEEVEVEETRVEGEVQKAWTIERQQSEIRELGRATDRELSKSDKEEGMIDEKCKEPILPFEFSKYFKNSTAMKDECESTDYEGPSIFDVYPDEHFVEVERILVEYKEAKVIGVKDEIWDVIEKDCSKETHDVYEVRTPQLMVDGESLRTRTFLKGARMIRKWELTLDDVKGRGQRLMDKAEQRQLINHVPVVHVHTAEKSEKFNGLDFKKAGPRNGISSALVAEHGLVPGELTNFDMSAVVFEANLVDNPSEWFIDTGATRHVCFDMEVFSEYTPATSQKLHMGNSSTSDVVGVGTVVLKLTSGKELKLKDVLHAPDIRKNLVSGSLLVEHGFRLVFEAKNFILSKNRIFL</sequence>
<feature type="non-terminal residue" evidence="2">
    <location>
        <position position="1"/>
    </location>
</feature>
<gene>
    <name evidence="2" type="ORF">SHERM_09005</name>
</gene>
<dbReference type="OrthoDB" id="2596766at2759"/>
<dbReference type="PANTHER" id="PTHR47592">
    <property type="entry name" value="PBF68 PROTEIN"/>
    <property type="match status" value="1"/>
</dbReference>
<dbReference type="PANTHER" id="PTHR47592:SF27">
    <property type="entry name" value="OS08G0421700 PROTEIN"/>
    <property type="match status" value="1"/>
</dbReference>